<dbReference type="Pfam" id="PF13501">
    <property type="entry name" value="SoxY"/>
    <property type="match status" value="1"/>
</dbReference>
<name>A0A3B0SBM3_9ZZZZ</name>
<evidence type="ECO:0000313" key="2">
    <source>
        <dbReference type="EMBL" id="VAV97968.1"/>
    </source>
</evidence>
<accession>A0A3B0SBM3</accession>
<evidence type="ECO:0000259" key="1">
    <source>
        <dbReference type="Pfam" id="PF13501"/>
    </source>
</evidence>
<feature type="domain" description="Ig-like SoxY" evidence="1">
    <location>
        <begin position="49"/>
        <end position="155"/>
    </location>
</feature>
<proteinExistence type="predicted"/>
<dbReference type="InterPro" id="IPR032711">
    <property type="entry name" value="SoxY"/>
</dbReference>
<dbReference type="PIRSF" id="PIRSF010312">
    <property type="entry name" value="Sulphur_oxidation_SoxY"/>
    <property type="match status" value="1"/>
</dbReference>
<protein>
    <submittedName>
        <fullName evidence="2">Sulfur oxidation protein SoxY</fullName>
    </submittedName>
</protein>
<dbReference type="AlphaFoldDB" id="A0A3B0SBM3"/>
<dbReference type="EMBL" id="UOEC01000151">
    <property type="protein sequence ID" value="VAV97968.1"/>
    <property type="molecule type" value="Genomic_DNA"/>
</dbReference>
<dbReference type="InterPro" id="IPR006311">
    <property type="entry name" value="TAT_signal"/>
</dbReference>
<dbReference type="PROSITE" id="PS51318">
    <property type="entry name" value="TAT"/>
    <property type="match status" value="1"/>
</dbReference>
<sequence>MTKMKVEVLDRRQFVVVGASAAAIIAGFAGTANATPETAMELVKKLTNGGSDNAMDGKVNVDLPEIAENGNTVPVKVSVESPMTADDYVKAVHLVSEGNPAPEIASFYFTPASGNAKAASRMRLAKTQNVIGVAEMSGGKVYMSKTEVKVTIGGCGG</sequence>
<dbReference type="NCBIfam" id="TIGR04488">
    <property type="entry name" value="SoxY_true_GGCGG"/>
    <property type="match status" value="1"/>
</dbReference>
<dbReference type="Gene3D" id="2.60.40.2470">
    <property type="entry name" value="SoxY domain"/>
    <property type="match status" value="1"/>
</dbReference>
<gene>
    <name evidence="2" type="ORF">MNBD_ALPHA08-62</name>
</gene>
<dbReference type="InterPro" id="IPR016568">
    <property type="entry name" value="Sulphur_oxidation_SoxY"/>
</dbReference>
<reference evidence="2" key="1">
    <citation type="submission" date="2018-06" db="EMBL/GenBank/DDBJ databases">
        <authorList>
            <person name="Zhirakovskaya E."/>
        </authorList>
    </citation>
    <scope>NUCLEOTIDE SEQUENCE</scope>
</reference>
<organism evidence="2">
    <name type="scientific">hydrothermal vent metagenome</name>
    <dbReference type="NCBI Taxonomy" id="652676"/>
    <lineage>
        <taxon>unclassified sequences</taxon>
        <taxon>metagenomes</taxon>
        <taxon>ecological metagenomes</taxon>
    </lineage>
</organism>
<dbReference type="InterPro" id="IPR038162">
    <property type="entry name" value="SoxY_sf"/>
</dbReference>